<gene>
    <name evidence="5" type="ORF">AAIA72_02530</name>
</gene>
<comment type="similarity">
    <text evidence="1">Belongs to the metallo-dependent hydrolases superfamily. TatD-type hydrolase family.</text>
</comment>
<dbReference type="CDD" id="cd01310">
    <property type="entry name" value="TatD_DNAse"/>
    <property type="match status" value="1"/>
</dbReference>
<feature type="binding site" evidence="4">
    <location>
        <position position="213"/>
    </location>
    <ligand>
        <name>a divalent metal cation</name>
        <dbReference type="ChEBI" id="CHEBI:60240"/>
        <label>1</label>
    </ligand>
</feature>
<dbReference type="RefSeq" id="WP_369601881.1">
    <property type="nucleotide sequence ID" value="NZ_CP154858.1"/>
</dbReference>
<dbReference type="GO" id="GO:0046872">
    <property type="term" value="F:metal ion binding"/>
    <property type="evidence" value="ECO:0007669"/>
    <property type="project" value="UniProtKB-KW"/>
</dbReference>
<dbReference type="PANTHER" id="PTHR46124:SF2">
    <property type="entry name" value="D-AMINOACYL-TRNA DEACYLASE"/>
    <property type="match status" value="1"/>
</dbReference>
<dbReference type="EC" id="3.1.-.-" evidence="5"/>
<dbReference type="InterPro" id="IPR015991">
    <property type="entry name" value="TatD/YcfH-like"/>
</dbReference>
<dbReference type="AlphaFoldDB" id="A0AB39UX80"/>
<keyword evidence="3 5" id="KW-0378">Hydrolase</keyword>
<feature type="binding site" evidence="4">
    <location>
        <position position="163"/>
    </location>
    <ligand>
        <name>a divalent metal cation</name>
        <dbReference type="ChEBI" id="CHEBI:60240"/>
        <label>2</label>
    </ligand>
</feature>
<dbReference type="GO" id="GO:0016788">
    <property type="term" value="F:hydrolase activity, acting on ester bonds"/>
    <property type="evidence" value="ECO:0007669"/>
    <property type="project" value="InterPro"/>
</dbReference>
<reference evidence="5" key="1">
    <citation type="submission" date="2024-05" db="EMBL/GenBank/DDBJ databases">
        <title>Genome sequencing of novel strain.</title>
        <authorList>
            <person name="Ganbat D."/>
            <person name="Ganbat S."/>
            <person name="Lee S.-J."/>
        </authorList>
    </citation>
    <scope>NUCLEOTIDE SEQUENCE</scope>
    <source>
        <strain evidence="5">SMD15-11</strain>
    </source>
</reference>
<dbReference type="KEGG" id="tcd:AAIA72_02530"/>
<keyword evidence="2 4" id="KW-0479">Metal-binding</keyword>
<dbReference type="GO" id="GO:0005829">
    <property type="term" value="C:cytosol"/>
    <property type="evidence" value="ECO:0007669"/>
    <property type="project" value="TreeGrafter"/>
</dbReference>
<evidence type="ECO:0000256" key="1">
    <source>
        <dbReference type="ARBA" id="ARBA00009275"/>
    </source>
</evidence>
<dbReference type="GO" id="GO:0004536">
    <property type="term" value="F:DNA nuclease activity"/>
    <property type="evidence" value="ECO:0007669"/>
    <property type="project" value="InterPro"/>
</dbReference>
<dbReference type="PIRSF" id="PIRSF005902">
    <property type="entry name" value="DNase_TatD"/>
    <property type="match status" value="1"/>
</dbReference>
<organism evidence="5">
    <name type="scientific">Thermohahella caldifontis</name>
    <dbReference type="NCBI Taxonomy" id="3142973"/>
    <lineage>
        <taxon>Bacteria</taxon>
        <taxon>Pseudomonadati</taxon>
        <taxon>Pseudomonadota</taxon>
        <taxon>Gammaproteobacteria</taxon>
        <taxon>Oceanospirillales</taxon>
        <taxon>Hahellaceae</taxon>
        <taxon>Thermohahella</taxon>
    </lineage>
</organism>
<dbReference type="SUPFAM" id="SSF51556">
    <property type="entry name" value="Metallo-dependent hydrolases"/>
    <property type="match status" value="1"/>
</dbReference>
<sequence length="269" mass="29621">MTVSTIASLTDSHCHLDRLDLEPFGGDLSAALNAARERGVTRFVCISIDHGNMDQVVDLAEQHPDVWATAGIHPLTEPESPFDAGEIERVAKRSSRVVAIGECGLDYYYHPESRPVQLERFEAQLDLAARLGKPVVVHTRQAVEDTLALIRQYSQQGVTGVLHCFTESWEMARAALDLGWYISFSGIITFRNASELRDTVARVPLEQMLVETDSPYLAPVPHRGKSNSPMWVREVARQVADIKGVDLSVVARETSCNASTLFGLEAHAG</sequence>
<dbReference type="FunFam" id="3.20.20.140:FF:000005">
    <property type="entry name" value="TatD family hydrolase"/>
    <property type="match status" value="1"/>
</dbReference>
<feature type="binding site" evidence="4">
    <location>
        <position position="13"/>
    </location>
    <ligand>
        <name>a divalent metal cation</name>
        <dbReference type="ChEBI" id="CHEBI:60240"/>
        <label>1</label>
    </ligand>
</feature>
<evidence type="ECO:0000256" key="2">
    <source>
        <dbReference type="ARBA" id="ARBA00022723"/>
    </source>
</evidence>
<evidence type="ECO:0000256" key="4">
    <source>
        <dbReference type="PIRSR" id="PIRSR005902-1"/>
    </source>
</evidence>
<dbReference type="EMBL" id="CP154858">
    <property type="protein sequence ID" value="XDT72881.1"/>
    <property type="molecule type" value="Genomic_DNA"/>
</dbReference>
<dbReference type="Gene3D" id="3.20.20.140">
    <property type="entry name" value="Metal-dependent hydrolases"/>
    <property type="match status" value="1"/>
</dbReference>
<dbReference type="InterPro" id="IPR032466">
    <property type="entry name" value="Metal_Hydrolase"/>
</dbReference>
<dbReference type="PROSITE" id="PS01090">
    <property type="entry name" value="TATD_2"/>
    <property type="match status" value="1"/>
</dbReference>
<name>A0AB39UX80_9GAMM</name>
<dbReference type="InterPro" id="IPR018228">
    <property type="entry name" value="DNase_TatD-rel_CS"/>
</dbReference>
<evidence type="ECO:0000313" key="5">
    <source>
        <dbReference type="EMBL" id="XDT72881.1"/>
    </source>
</evidence>
<feature type="binding site" evidence="4">
    <location>
        <position position="15"/>
    </location>
    <ligand>
        <name>a divalent metal cation</name>
        <dbReference type="ChEBI" id="CHEBI:60240"/>
        <label>1</label>
    </ligand>
</feature>
<accession>A0AB39UX80</accession>
<proteinExistence type="inferred from homology"/>
<dbReference type="PANTHER" id="PTHR46124">
    <property type="entry name" value="D-AMINOACYL-TRNA DEACYLASE"/>
    <property type="match status" value="1"/>
</dbReference>
<dbReference type="NCBIfam" id="TIGR00010">
    <property type="entry name" value="YchF/TatD family DNA exonuclease"/>
    <property type="match status" value="1"/>
</dbReference>
<feature type="binding site" evidence="4">
    <location>
        <position position="138"/>
    </location>
    <ligand>
        <name>a divalent metal cation</name>
        <dbReference type="ChEBI" id="CHEBI:60240"/>
        <label>2</label>
    </ligand>
</feature>
<feature type="binding site" evidence="4">
    <location>
        <position position="102"/>
    </location>
    <ligand>
        <name>a divalent metal cation</name>
        <dbReference type="ChEBI" id="CHEBI:60240"/>
        <label>1</label>
    </ligand>
</feature>
<dbReference type="InterPro" id="IPR001130">
    <property type="entry name" value="TatD-like"/>
</dbReference>
<evidence type="ECO:0000256" key="3">
    <source>
        <dbReference type="ARBA" id="ARBA00022801"/>
    </source>
</evidence>
<protein>
    <submittedName>
        <fullName evidence="5">TatD family hydrolase</fullName>
        <ecNumber evidence="5">3.1.-.-</ecNumber>
    </submittedName>
</protein>
<dbReference type="Pfam" id="PF01026">
    <property type="entry name" value="TatD_DNase"/>
    <property type="match status" value="1"/>
</dbReference>